<organism evidence="3 4">
    <name type="scientific">Orenia metallireducens</name>
    <dbReference type="NCBI Taxonomy" id="1413210"/>
    <lineage>
        <taxon>Bacteria</taxon>
        <taxon>Bacillati</taxon>
        <taxon>Bacillota</taxon>
        <taxon>Clostridia</taxon>
        <taxon>Halanaerobiales</taxon>
        <taxon>Halobacteroidaceae</taxon>
        <taxon>Orenia</taxon>
    </lineage>
</organism>
<keyword evidence="1" id="KW-1133">Transmembrane helix</keyword>
<dbReference type="OrthoDB" id="8965954at2"/>
<name>A0A1C0ACF5_9FIRM</name>
<dbReference type="InterPro" id="IPR025698">
    <property type="entry name" value="2TM_dom"/>
</dbReference>
<dbReference type="GO" id="GO:0016301">
    <property type="term" value="F:kinase activity"/>
    <property type="evidence" value="ECO:0007669"/>
    <property type="project" value="UniProtKB-KW"/>
</dbReference>
<evidence type="ECO:0000313" key="4">
    <source>
        <dbReference type="Proteomes" id="UP000093514"/>
    </source>
</evidence>
<dbReference type="EMBL" id="LWDV01000006">
    <property type="protein sequence ID" value="OCL28059.1"/>
    <property type="molecule type" value="Genomic_DNA"/>
</dbReference>
<evidence type="ECO:0000259" key="2">
    <source>
        <dbReference type="Pfam" id="PF13239"/>
    </source>
</evidence>
<feature type="domain" description="2TM" evidence="2">
    <location>
        <begin position="8"/>
        <end position="87"/>
    </location>
</feature>
<keyword evidence="3" id="KW-0418">Kinase</keyword>
<comment type="caution">
    <text evidence="3">The sequence shown here is derived from an EMBL/GenBank/DDBJ whole genome shotgun (WGS) entry which is preliminary data.</text>
</comment>
<reference evidence="3 4" key="2">
    <citation type="submission" date="2016-08" db="EMBL/GenBank/DDBJ databases">
        <title>Orenia metallireducens sp. nov. strain Z6, a Novel Metal-reducing Firmicute from the Deep Subsurface.</title>
        <authorList>
            <person name="Maxim B.I."/>
            <person name="Kenneth K."/>
            <person name="Flynn T.M."/>
            <person name="Oloughlin E.J."/>
            <person name="Locke R.A."/>
            <person name="Weber J.R."/>
            <person name="Egan S.M."/>
            <person name="Mackie R.I."/>
            <person name="Cann I.K."/>
        </authorList>
    </citation>
    <scope>NUCLEOTIDE SEQUENCE [LARGE SCALE GENOMIC DNA]</scope>
    <source>
        <strain evidence="3 4">Z6</strain>
    </source>
</reference>
<proteinExistence type="predicted"/>
<accession>A0A1C0ACF5</accession>
<protein>
    <submittedName>
        <fullName evidence="3">Histidine kinase</fullName>
    </submittedName>
</protein>
<keyword evidence="4" id="KW-1185">Reference proteome</keyword>
<dbReference type="Proteomes" id="UP000093514">
    <property type="component" value="Unassembled WGS sequence"/>
</dbReference>
<keyword evidence="1" id="KW-0812">Transmembrane</keyword>
<dbReference type="Pfam" id="PF13239">
    <property type="entry name" value="2TM"/>
    <property type="match status" value="1"/>
</dbReference>
<dbReference type="AlphaFoldDB" id="A0A1C0ACF5"/>
<sequence length="92" mass="10839">MENEELYKQAKERVAQLKVFYKHLFTYILVNSGLAILNLTTSPESLWFYWPMLGWGIGLASHSFSVFGFGKLLGKDWEEKKIRELMNKYKDD</sequence>
<gene>
    <name evidence="3" type="ORF">U472_02350</name>
</gene>
<dbReference type="RefSeq" id="WP_068715127.1">
    <property type="nucleotide sequence ID" value="NZ_LWDV01000006.1"/>
</dbReference>
<keyword evidence="3" id="KW-0808">Transferase</keyword>
<keyword evidence="1" id="KW-0472">Membrane</keyword>
<feature type="transmembrane region" description="Helical" evidence="1">
    <location>
        <begin position="52"/>
        <end position="73"/>
    </location>
</feature>
<evidence type="ECO:0000256" key="1">
    <source>
        <dbReference type="SAM" id="Phobius"/>
    </source>
</evidence>
<feature type="transmembrane region" description="Helical" evidence="1">
    <location>
        <begin position="20"/>
        <end position="40"/>
    </location>
</feature>
<evidence type="ECO:0000313" key="3">
    <source>
        <dbReference type="EMBL" id="OCL28059.1"/>
    </source>
</evidence>
<reference evidence="4" key="1">
    <citation type="submission" date="2016-07" db="EMBL/GenBank/DDBJ databases">
        <authorList>
            <person name="Florea S."/>
            <person name="Webb J.S."/>
            <person name="Jaromczyk J."/>
            <person name="Schardl C.L."/>
        </authorList>
    </citation>
    <scope>NUCLEOTIDE SEQUENCE [LARGE SCALE GENOMIC DNA]</scope>
    <source>
        <strain evidence="4">Z6</strain>
    </source>
</reference>